<dbReference type="EMBL" id="LAZR01000330">
    <property type="protein sequence ID" value="KKN74198.1"/>
    <property type="molecule type" value="Genomic_DNA"/>
</dbReference>
<reference evidence="1" key="1">
    <citation type="journal article" date="2015" name="Nature">
        <title>Complex archaea that bridge the gap between prokaryotes and eukaryotes.</title>
        <authorList>
            <person name="Spang A."/>
            <person name="Saw J.H."/>
            <person name="Jorgensen S.L."/>
            <person name="Zaremba-Niedzwiedzka K."/>
            <person name="Martijn J."/>
            <person name="Lind A.E."/>
            <person name="van Eijk R."/>
            <person name="Schleper C."/>
            <person name="Guy L."/>
            <person name="Ettema T.J."/>
        </authorList>
    </citation>
    <scope>NUCLEOTIDE SEQUENCE</scope>
</reference>
<name>A0A0F9W800_9ZZZZ</name>
<comment type="caution">
    <text evidence="1">The sequence shown here is derived from an EMBL/GenBank/DDBJ whole genome shotgun (WGS) entry which is preliminary data.</text>
</comment>
<dbReference type="AlphaFoldDB" id="A0A0F9W800"/>
<proteinExistence type="predicted"/>
<gene>
    <name evidence="1" type="ORF">LCGC14_0392840</name>
</gene>
<evidence type="ECO:0000313" key="1">
    <source>
        <dbReference type="EMBL" id="KKN74198.1"/>
    </source>
</evidence>
<protein>
    <submittedName>
        <fullName evidence="1">Uncharacterized protein</fullName>
    </submittedName>
</protein>
<accession>A0A0F9W800</accession>
<organism evidence="1">
    <name type="scientific">marine sediment metagenome</name>
    <dbReference type="NCBI Taxonomy" id="412755"/>
    <lineage>
        <taxon>unclassified sequences</taxon>
        <taxon>metagenomes</taxon>
        <taxon>ecological metagenomes</taxon>
    </lineage>
</organism>
<sequence length="209" mass="22743">MSEEKTQAVTFNDDSTVTTEVGGKAIKLVPLTDMVKVKDGAEAAGKGFDKEKDAWAGKETKFNTDLAEANRIKDETHQELLKASAATEQIEKERGVHETTKSRVTELETETGSQKENIGKLEAEVTKRITQNLIGNGAAEEALKDKTLEQLRNLDEAAKILGNGNKVKQPANYDKDGGAGEGNVAETAVERATRILEEHDNTKHRIAAK</sequence>